<dbReference type="HOGENOM" id="CLU_2292733_0_0_1"/>
<reference evidence="2" key="2">
    <citation type="submission" date="2015-01" db="EMBL/GenBank/DDBJ databases">
        <title>Evolutionary Origins and Diversification of the Mycorrhizal Mutualists.</title>
        <authorList>
            <consortium name="DOE Joint Genome Institute"/>
            <consortium name="Mycorrhizal Genomics Consortium"/>
            <person name="Kohler A."/>
            <person name="Kuo A."/>
            <person name="Nagy L.G."/>
            <person name="Floudas D."/>
            <person name="Copeland A."/>
            <person name="Barry K.W."/>
            <person name="Cichocki N."/>
            <person name="Veneault-Fourrey C."/>
            <person name="LaButti K."/>
            <person name="Lindquist E.A."/>
            <person name="Lipzen A."/>
            <person name="Lundell T."/>
            <person name="Morin E."/>
            <person name="Murat C."/>
            <person name="Riley R."/>
            <person name="Ohm R."/>
            <person name="Sun H."/>
            <person name="Tunlid A."/>
            <person name="Henrissat B."/>
            <person name="Grigoriev I.V."/>
            <person name="Hibbett D.S."/>
            <person name="Martin F."/>
        </authorList>
    </citation>
    <scope>NUCLEOTIDE SEQUENCE [LARGE SCALE GENOMIC DNA]</scope>
    <source>
        <strain evidence="2">F 1598</strain>
    </source>
</reference>
<dbReference type="Proteomes" id="UP000054166">
    <property type="component" value="Unassembled WGS sequence"/>
</dbReference>
<organism evidence="1 2">
    <name type="scientific">Piloderma croceum (strain F 1598)</name>
    <dbReference type="NCBI Taxonomy" id="765440"/>
    <lineage>
        <taxon>Eukaryota</taxon>
        <taxon>Fungi</taxon>
        <taxon>Dikarya</taxon>
        <taxon>Basidiomycota</taxon>
        <taxon>Agaricomycotina</taxon>
        <taxon>Agaricomycetes</taxon>
        <taxon>Agaricomycetidae</taxon>
        <taxon>Atheliales</taxon>
        <taxon>Atheliaceae</taxon>
        <taxon>Piloderma</taxon>
    </lineage>
</organism>
<proteinExistence type="predicted"/>
<evidence type="ECO:0000313" key="1">
    <source>
        <dbReference type="EMBL" id="KIM75946.1"/>
    </source>
</evidence>
<reference evidence="1 2" key="1">
    <citation type="submission" date="2014-04" db="EMBL/GenBank/DDBJ databases">
        <authorList>
            <consortium name="DOE Joint Genome Institute"/>
            <person name="Kuo A."/>
            <person name="Tarkka M."/>
            <person name="Buscot F."/>
            <person name="Kohler A."/>
            <person name="Nagy L.G."/>
            <person name="Floudas D."/>
            <person name="Copeland A."/>
            <person name="Barry K.W."/>
            <person name="Cichocki N."/>
            <person name="Veneault-Fourrey C."/>
            <person name="LaButti K."/>
            <person name="Lindquist E.A."/>
            <person name="Lipzen A."/>
            <person name="Lundell T."/>
            <person name="Morin E."/>
            <person name="Murat C."/>
            <person name="Sun H."/>
            <person name="Tunlid A."/>
            <person name="Henrissat B."/>
            <person name="Grigoriev I.V."/>
            <person name="Hibbett D.S."/>
            <person name="Martin F."/>
            <person name="Nordberg H.P."/>
            <person name="Cantor M.N."/>
            <person name="Hua S.X."/>
        </authorList>
    </citation>
    <scope>NUCLEOTIDE SEQUENCE [LARGE SCALE GENOMIC DNA]</scope>
    <source>
        <strain evidence="1 2">F 1598</strain>
    </source>
</reference>
<dbReference type="InParanoid" id="A0A0C3F7T2"/>
<sequence>MPAVDEIGFFSSHIRHAYLARTLLWLFELSSPDALEPITHATKPPKREQHADPDVERWWRAQYTCSAVGTQLREGHKASGRRREASSGWKVILRGDMDAPR</sequence>
<dbReference type="EMBL" id="KN833040">
    <property type="protein sequence ID" value="KIM75946.1"/>
    <property type="molecule type" value="Genomic_DNA"/>
</dbReference>
<accession>A0A0C3F7T2</accession>
<protein>
    <submittedName>
        <fullName evidence="1">Uncharacterized protein</fullName>
    </submittedName>
</protein>
<evidence type="ECO:0000313" key="2">
    <source>
        <dbReference type="Proteomes" id="UP000054166"/>
    </source>
</evidence>
<gene>
    <name evidence="1" type="ORF">PILCRDRAFT_659649</name>
</gene>
<name>A0A0C3F7T2_PILCF</name>
<dbReference type="AlphaFoldDB" id="A0A0C3F7T2"/>
<keyword evidence="2" id="KW-1185">Reference proteome</keyword>